<dbReference type="InterPro" id="IPR016197">
    <property type="entry name" value="Chromo-like_dom_sf"/>
</dbReference>
<dbReference type="Gene3D" id="2.40.50.40">
    <property type="match status" value="1"/>
</dbReference>
<feature type="domain" description="Chromo" evidence="2">
    <location>
        <begin position="353"/>
        <end position="395"/>
    </location>
</feature>
<dbReference type="Proteomes" id="UP001064489">
    <property type="component" value="Chromosome 2"/>
</dbReference>
<name>A0AAD5IBE5_ACENE</name>
<accession>A0AAD5IBE5</accession>
<dbReference type="PANTHER" id="PTHR24559:SF450">
    <property type="entry name" value="RNA-DIRECTED DNA POLYMERASE HOMOLOG"/>
    <property type="match status" value="1"/>
</dbReference>
<dbReference type="PROSITE" id="PS50013">
    <property type="entry name" value="CHROMO_2"/>
    <property type="match status" value="1"/>
</dbReference>
<dbReference type="AlphaFoldDB" id="A0AAD5IBE5"/>
<organism evidence="3 4">
    <name type="scientific">Acer negundo</name>
    <name type="common">Box elder</name>
    <dbReference type="NCBI Taxonomy" id="4023"/>
    <lineage>
        <taxon>Eukaryota</taxon>
        <taxon>Viridiplantae</taxon>
        <taxon>Streptophyta</taxon>
        <taxon>Embryophyta</taxon>
        <taxon>Tracheophyta</taxon>
        <taxon>Spermatophyta</taxon>
        <taxon>Magnoliopsida</taxon>
        <taxon>eudicotyledons</taxon>
        <taxon>Gunneridae</taxon>
        <taxon>Pentapetalae</taxon>
        <taxon>rosids</taxon>
        <taxon>malvids</taxon>
        <taxon>Sapindales</taxon>
        <taxon>Sapindaceae</taxon>
        <taxon>Hippocastanoideae</taxon>
        <taxon>Acereae</taxon>
        <taxon>Acer</taxon>
    </lineage>
</organism>
<reference evidence="3" key="1">
    <citation type="journal article" date="2022" name="Plant J.">
        <title>Strategies of tolerance reflected in two North American maple genomes.</title>
        <authorList>
            <person name="McEvoy S.L."/>
            <person name="Sezen U.U."/>
            <person name="Trouern-Trend A."/>
            <person name="McMahon S.M."/>
            <person name="Schaberg P.G."/>
            <person name="Yang J."/>
            <person name="Wegrzyn J.L."/>
            <person name="Swenson N.G."/>
        </authorList>
    </citation>
    <scope>NUCLEOTIDE SEQUENCE</scope>
    <source>
        <strain evidence="3">91603</strain>
    </source>
</reference>
<dbReference type="InterPro" id="IPR000953">
    <property type="entry name" value="Chromo/chromo_shadow_dom"/>
</dbReference>
<dbReference type="EMBL" id="JAJSOW010000106">
    <property type="protein sequence ID" value="KAI9159660.1"/>
    <property type="molecule type" value="Genomic_DNA"/>
</dbReference>
<dbReference type="InterPro" id="IPR043502">
    <property type="entry name" value="DNA/RNA_pol_sf"/>
</dbReference>
<dbReference type="SUPFAM" id="SSF56672">
    <property type="entry name" value="DNA/RNA polymerases"/>
    <property type="match status" value="1"/>
</dbReference>
<dbReference type="Gene3D" id="3.10.10.10">
    <property type="entry name" value="HIV Type 1 Reverse Transcriptase, subunit A, domain 1"/>
    <property type="match status" value="1"/>
</dbReference>
<dbReference type="SUPFAM" id="SSF54160">
    <property type="entry name" value="Chromo domain-like"/>
    <property type="match status" value="1"/>
</dbReference>
<comment type="caution">
    <text evidence="3">The sequence shown here is derived from an EMBL/GenBank/DDBJ whole genome shotgun (WGS) entry which is preliminary data.</text>
</comment>
<evidence type="ECO:0000259" key="2">
    <source>
        <dbReference type="PROSITE" id="PS50013"/>
    </source>
</evidence>
<evidence type="ECO:0000313" key="3">
    <source>
        <dbReference type="EMBL" id="KAI9159660.1"/>
    </source>
</evidence>
<reference evidence="3" key="2">
    <citation type="submission" date="2023-02" db="EMBL/GenBank/DDBJ databases">
        <authorList>
            <person name="Swenson N.G."/>
            <person name="Wegrzyn J.L."/>
            <person name="Mcevoy S.L."/>
        </authorList>
    </citation>
    <scope>NUCLEOTIDE SEQUENCE</scope>
    <source>
        <strain evidence="3">91603</strain>
        <tissue evidence="3">Leaf</tissue>
    </source>
</reference>
<evidence type="ECO:0000313" key="4">
    <source>
        <dbReference type="Proteomes" id="UP001064489"/>
    </source>
</evidence>
<evidence type="ECO:0000256" key="1">
    <source>
        <dbReference type="SAM" id="MobiDB-lite"/>
    </source>
</evidence>
<sequence length="446" mass="51253">MEQPLEQRVESLEKTLESFASGQKELLCQVTEMFDKISTKMEQNTGPRTPEMGENSAAPSQRHGGFAQPVSSLSNILPKNVKLDFPKYDGREDPTSWVCRSEQYFQIHNIPMSDRVTLASFHLDGDAQVWFQLLKQELLYVSWEEFRESLYTRIPIIAEFFILPLEGYDVVMGTQWLRTLGPIQWDFSKLHMTFFLNDRKVTLQGLNSSENRIINSLKMQKATKKQEGIIVQVQQIETVEKVDCAHIPKQVQQILNKYNRVLTKPDQLPPQRTHDHRIPLQHDQGPVSVRPYRYPHFQKAEIERLVEEMLDSGIVRPSNSPYSSPVILRRLGENVQVQSSLPEVNHEEGGMLPIPQAVLDRRQRKGRQEVLIHWHGLSPAEATWEDREAMHAEEVDAVVVVVLEDLKDKGLGKVEVKVGRVVTAVFLASASPHRYGFLSCLRYSRR</sequence>
<feature type="region of interest" description="Disordered" evidence="1">
    <location>
        <begin position="42"/>
        <end position="64"/>
    </location>
</feature>
<keyword evidence="4" id="KW-1185">Reference proteome</keyword>
<dbReference type="InterPro" id="IPR023780">
    <property type="entry name" value="Chromo_domain"/>
</dbReference>
<proteinExistence type="predicted"/>
<dbReference type="PANTHER" id="PTHR24559">
    <property type="entry name" value="TRANSPOSON TY3-I GAG-POL POLYPROTEIN"/>
    <property type="match status" value="1"/>
</dbReference>
<protein>
    <recommendedName>
        <fullName evidence="2">Chromo domain-containing protein</fullName>
    </recommendedName>
</protein>
<dbReference type="SMART" id="SM00298">
    <property type="entry name" value="CHROMO"/>
    <property type="match status" value="1"/>
</dbReference>
<dbReference type="Pfam" id="PF00385">
    <property type="entry name" value="Chromo"/>
    <property type="match status" value="1"/>
</dbReference>
<dbReference type="InterPro" id="IPR053134">
    <property type="entry name" value="RNA-dir_DNA_polymerase"/>
</dbReference>
<gene>
    <name evidence="3" type="ORF">LWI28_000697</name>
</gene>